<dbReference type="CDD" id="cd03801">
    <property type="entry name" value="GT4_PimA-like"/>
    <property type="match status" value="1"/>
</dbReference>
<dbReference type="InterPro" id="IPR001296">
    <property type="entry name" value="Glyco_trans_1"/>
</dbReference>
<evidence type="ECO:0000259" key="1">
    <source>
        <dbReference type="Pfam" id="PF00534"/>
    </source>
</evidence>
<dbReference type="PANTHER" id="PTHR45947">
    <property type="entry name" value="SULFOQUINOVOSYL TRANSFERASE SQD2"/>
    <property type="match status" value="1"/>
</dbReference>
<dbReference type="GO" id="GO:0016757">
    <property type="term" value="F:glycosyltransferase activity"/>
    <property type="evidence" value="ECO:0007669"/>
    <property type="project" value="InterPro"/>
</dbReference>
<name>A0A8J2YBV1_9BACL</name>
<sequence>MKVLMISTEKLPVPPVRGGAIQTYISGIAPLLSRKHDLTILGISDPGLPDQEKKGNIRYVRVEGGYLDVYKKGVAKYVKKNKNKFDVIHIFNRPRLVLPVRKAAPRARIILSMHNDMFDPEKLDPDEAKKILKEVEKVVTISNYVGRRIRELHHAKPSKFRTIYSGVDLQRFTPLHQSAKARRIRKKLRRQFKLGSRKVILFVGRISPKKGADILVRAMNELKKRHPNIALVIVGGRWFSDDKVSDYTAYVRALAKRSSVPIITTGYVPGEKIHEWFWAGDVFVCASLWQEPLARVHFEAMASELPFITTKRGGNPEVVERNNGVVVDRPEDPKAFVNALSKLLKDKSLRKRMGRNGRSLAEKKYGWKRVAKEVESVWKA</sequence>
<dbReference type="EMBL" id="BMHQ01000019">
    <property type="protein sequence ID" value="GGE29024.1"/>
    <property type="molecule type" value="Genomic_DNA"/>
</dbReference>
<keyword evidence="3" id="KW-0167">Capsid protein</keyword>
<dbReference type="Pfam" id="PF13439">
    <property type="entry name" value="Glyco_transf_4"/>
    <property type="match status" value="1"/>
</dbReference>
<proteinExistence type="predicted"/>
<organism evidence="3 4">
    <name type="scientific">Marinithermofilum abyssi</name>
    <dbReference type="NCBI Taxonomy" id="1571185"/>
    <lineage>
        <taxon>Bacteria</taxon>
        <taxon>Bacillati</taxon>
        <taxon>Bacillota</taxon>
        <taxon>Bacilli</taxon>
        <taxon>Bacillales</taxon>
        <taxon>Thermoactinomycetaceae</taxon>
        <taxon>Marinithermofilum</taxon>
    </lineage>
</organism>
<reference evidence="3" key="2">
    <citation type="submission" date="2020-09" db="EMBL/GenBank/DDBJ databases">
        <authorList>
            <person name="Sun Q."/>
            <person name="Zhou Y."/>
        </authorList>
    </citation>
    <scope>NUCLEOTIDE SEQUENCE</scope>
    <source>
        <strain evidence="3">CGMCC 1.15179</strain>
    </source>
</reference>
<reference evidence="3" key="1">
    <citation type="journal article" date="2014" name="Int. J. Syst. Evol. Microbiol.">
        <title>Complete genome sequence of Corynebacterium casei LMG S-19264T (=DSM 44701T), isolated from a smear-ripened cheese.</title>
        <authorList>
            <consortium name="US DOE Joint Genome Institute (JGI-PGF)"/>
            <person name="Walter F."/>
            <person name="Albersmeier A."/>
            <person name="Kalinowski J."/>
            <person name="Ruckert C."/>
        </authorList>
    </citation>
    <scope>NUCLEOTIDE SEQUENCE</scope>
    <source>
        <strain evidence="3">CGMCC 1.15179</strain>
    </source>
</reference>
<dbReference type="AlphaFoldDB" id="A0A8J2YBV1"/>
<keyword evidence="3" id="KW-0946">Virion</keyword>
<dbReference type="InterPro" id="IPR028098">
    <property type="entry name" value="Glyco_trans_4-like_N"/>
</dbReference>
<gene>
    <name evidence="3" type="primary">cotSA</name>
    <name evidence="3" type="ORF">GCM10011571_33950</name>
</gene>
<dbReference type="InterPro" id="IPR050194">
    <property type="entry name" value="Glycosyltransferase_grp1"/>
</dbReference>
<evidence type="ECO:0000259" key="2">
    <source>
        <dbReference type="Pfam" id="PF13439"/>
    </source>
</evidence>
<comment type="caution">
    <text evidence="3">The sequence shown here is derived from an EMBL/GenBank/DDBJ whole genome shotgun (WGS) entry which is preliminary data.</text>
</comment>
<protein>
    <submittedName>
        <fullName evidence="3">Spore coat protein SA</fullName>
    </submittedName>
</protein>
<dbReference type="SUPFAM" id="SSF53756">
    <property type="entry name" value="UDP-Glycosyltransferase/glycogen phosphorylase"/>
    <property type="match status" value="1"/>
</dbReference>
<feature type="domain" description="Glycosyl transferase family 1" evidence="1">
    <location>
        <begin position="186"/>
        <end position="359"/>
    </location>
</feature>
<evidence type="ECO:0000313" key="3">
    <source>
        <dbReference type="EMBL" id="GGE29024.1"/>
    </source>
</evidence>
<dbReference type="Proteomes" id="UP000625210">
    <property type="component" value="Unassembled WGS sequence"/>
</dbReference>
<dbReference type="Pfam" id="PF00534">
    <property type="entry name" value="Glycos_transf_1"/>
    <property type="match status" value="1"/>
</dbReference>
<dbReference type="PANTHER" id="PTHR45947:SF3">
    <property type="entry name" value="SULFOQUINOVOSYL TRANSFERASE SQD2"/>
    <property type="match status" value="1"/>
</dbReference>
<dbReference type="Gene3D" id="3.40.50.2000">
    <property type="entry name" value="Glycogen Phosphorylase B"/>
    <property type="match status" value="2"/>
</dbReference>
<dbReference type="RefSeq" id="WP_188649065.1">
    <property type="nucleotide sequence ID" value="NZ_BMHQ01000019.1"/>
</dbReference>
<accession>A0A8J2YBV1</accession>
<evidence type="ECO:0000313" key="4">
    <source>
        <dbReference type="Proteomes" id="UP000625210"/>
    </source>
</evidence>
<feature type="domain" description="Glycosyltransferase subfamily 4-like N-terminal" evidence="2">
    <location>
        <begin position="24"/>
        <end position="171"/>
    </location>
</feature>
<keyword evidence="4" id="KW-1185">Reference proteome</keyword>